<dbReference type="InParanoid" id="B7FR23"/>
<dbReference type="Proteomes" id="UP000000759">
    <property type="component" value="Chromosome 1"/>
</dbReference>
<dbReference type="HOGENOM" id="CLU_999131_0_0_1"/>
<reference evidence="2" key="2">
    <citation type="submission" date="2008-08" db="EMBL/GenBank/DDBJ databases">
        <authorList>
            <consortium name="Diatom Consortium"/>
            <person name="Grigoriev I."/>
            <person name="Grimwood J."/>
            <person name="Kuo A."/>
            <person name="Otillar R.P."/>
            <person name="Salamov A."/>
            <person name="Detter J.C."/>
            <person name="Lindquist E."/>
            <person name="Shapiro H."/>
            <person name="Lucas S."/>
            <person name="Glavina del Rio T."/>
            <person name="Pitluck S."/>
            <person name="Rokhsar D."/>
            <person name="Bowler C."/>
        </authorList>
    </citation>
    <scope>GENOME REANNOTATION</scope>
    <source>
        <strain evidence="2">CCAP 1055/1</strain>
    </source>
</reference>
<dbReference type="EMBL" id="CM000605">
    <property type="protein sequence ID" value="EEC51967.1"/>
    <property type="molecule type" value="Genomic_DNA"/>
</dbReference>
<gene>
    <name evidence="1" type="ORF">PHATRDRAFT_43229</name>
</gene>
<dbReference type="KEGG" id="pti:PHATRDRAFT_43229"/>
<sequence>MNRREAIFQANQHAVYQLRRGNNRDAASILSGSLTLLKDSLSSCEEASTRKRSDVDLSWSGTLPLASTGIFCSTTVIHCSAKGTFGGEAREHVGVHDRSIVSSTSPSLAEDFPSSTICTMLETEVGIDFTWPFFSKAFAITPTDTCMASELTSNKEVTEISLVILFNLALSFHVMGMETGKSKCLLQALSFYEKAFQVLSAHAIHRGDSTIALYLALCMNAAHIHQEFFNLPQAADLYKMFKSALDWVGPYQMTDEEYNFFTLNSCFIDQLWDAHAPAA</sequence>
<dbReference type="GeneID" id="7196588"/>
<name>B7FR23_PHATC</name>
<reference evidence="1 2" key="1">
    <citation type="journal article" date="2008" name="Nature">
        <title>The Phaeodactylum genome reveals the evolutionary history of diatom genomes.</title>
        <authorList>
            <person name="Bowler C."/>
            <person name="Allen A.E."/>
            <person name="Badger J.H."/>
            <person name="Grimwood J."/>
            <person name="Jabbari K."/>
            <person name="Kuo A."/>
            <person name="Maheswari U."/>
            <person name="Martens C."/>
            <person name="Maumus F."/>
            <person name="Otillar R.P."/>
            <person name="Rayko E."/>
            <person name="Salamov A."/>
            <person name="Vandepoele K."/>
            <person name="Beszteri B."/>
            <person name="Gruber A."/>
            <person name="Heijde M."/>
            <person name="Katinka M."/>
            <person name="Mock T."/>
            <person name="Valentin K."/>
            <person name="Verret F."/>
            <person name="Berges J.A."/>
            <person name="Brownlee C."/>
            <person name="Cadoret J.P."/>
            <person name="Chiovitti A."/>
            <person name="Choi C.J."/>
            <person name="Coesel S."/>
            <person name="De Martino A."/>
            <person name="Detter J.C."/>
            <person name="Durkin C."/>
            <person name="Falciatore A."/>
            <person name="Fournet J."/>
            <person name="Haruta M."/>
            <person name="Huysman M.J."/>
            <person name="Jenkins B.D."/>
            <person name="Jiroutova K."/>
            <person name="Jorgensen R.E."/>
            <person name="Joubert Y."/>
            <person name="Kaplan A."/>
            <person name="Kroger N."/>
            <person name="Kroth P.G."/>
            <person name="La Roche J."/>
            <person name="Lindquist E."/>
            <person name="Lommer M."/>
            <person name="Martin-Jezequel V."/>
            <person name="Lopez P.J."/>
            <person name="Lucas S."/>
            <person name="Mangogna M."/>
            <person name="McGinnis K."/>
            <person name="Medlin L.K."/>
            <person name="Montsant A."/>
            <person name="Oudot-Le Secq M.P."/>
            <person name="Napoli C."/>
            <person name="Obornik M."/>
            <person name="Parker M.S."/>
            <person name="Petit J.L."/>
            <person name="Porcel B.M."/>
            <person name="Poulsen N."/>
            <person name="Robison M."/>
            <person name="Rychlewski L."/>
            <person name="Rynearson T.A."/>
            <person name="Schmutz J."/>
            <person name="Shapiro H."/>
            <person name="Siaut M."/>
            <person name="Stanley M."/>
            <person name="Sussman M.R."/>
            <person name="Taylor A.R."/>
            <person name="Vardi A."/>
            <person name="von Dassow P."/>
            <person name="Vyverman W."/>
            <person name="Willis A."/>
            <person name="Wyrwicz L.S."/>
            <person name="Rokhsar D.S."/>
            <person name="Weissenbach J."/>
            <person name="Armbrust E.V."/>
            <person name="Green B.R."/>
            <person name="Van de Peer Y."/>
            <person name="Grigoriev I.V."/>
        </authorList>
    </citation>
    <scope>NUCLEOTIDE SEQUENCE [LARGE SCALE GENOMIC DNA]</scope>
    <source>
        <strain evidence="1 2">CCAP 1055/1</strain>
    </source>
</reference>
<keyword evidence="2" id="KW-1185">Reference proteome</keyword>
<proteinExistence type="predicted"/>
<dbReference type="RefSeq" id="XP_002177504.1">
    <property type="nucleotide sequence ID" value="XM_002177468.1"/>
</dbReference>
<dbReference type="PaxDb" id="2850-Phatr43229"/>
<evidence type="ECO:0000313" key="2">
    <source>
        <dbReference type="Proteomes" id="UP000000759"/>
    </source>
</evidence>
<protein>
    <submittedName>
        <fullName evidence="1">Uncharacterized protein</fullName>
    </submittedName>
</protein>
<evidence type="ECO:0000313" key="1">
    <source>
        <dbReference type="EMBL" id="EEC51967.1"/>
    </source>
</evidence>
<organism evidence="1 2">
    <name type="scientific">Phaeodactylum tricornutum (strain CCAP 1055/1)</name>
    <dbReference type="NCBI Taxonomy" id="556484"/>
    <lineage>
        <taxon>Eukaryota</taxon>
        <taxon>Sar</taxon>
        <taxon>Stramenopiles</taxon>
        <taxon>Ochrophyta</taxon>
        <taxon>Bacillariophyta</taxon>
        <taxon>Bacillariophyceae</taxon>
        <taxon>Bacillariophycidae</taxon>
        <taxon>Naviculales</taxon>
        <taxon>Phaeodactylaceae</taxon>
        <taxon>Phaeodactylum</taxon>
    </lineage>
</organism>
<accession>B7FR23</accession>
<dbReference type="AlphaFoldDB" id="B7FR23"/>